<evidence type="ECO:0000256" key="5">
    <source>
        <dbReference type="ARBA" id="ARBA00010617"/>
    </source>
</evidence>
<keyword evidence="32" id="KW-1185">Reference proteome</keyword>
<evidence type="ECO:0000256" key="21">
    <source>
        <dbReference type="ARBA" id="ARBA00052159"/>
    </source>
</evidence>
<comment type="catalytic activity">
    <reaction evidence="19">
        <text>(5Z,8Z,11Z,14Z)-eicosatetraenoate + reduced [NADPH--hemoprotein reductase] + O2 = 19-hydroxy-(5Z,8Z,11Z,14Z)-eicosatetraenoate + oxidized [NADPH--hemoprotein reductase] + H2O + H(+)</text>
        <dbReference type="Rhea" id="RHEA:39759"/>
        <dbReference type="Rhea" id="RHEA-COMP:11964"/>
        <dbReference type="Rhea" id="RHEA-COMP:11965"/>
        <dbReference type="ChEBI" id="CHEBI:15377"/>
        <dbReference type="ChEBI" id="CHEBI:15378"/>
        <dbReference type="ChEBI" id="CHEBI:15379"/>
        <dbReference type="ChEBI" id="CHEBI:32395"/>
        <dbReference type="ChEBI" id="CHEBI:57618"/>
        <dbReference type="ChEBI" id="CHEBI:58210"/>
        <dbReference type="ChEBI" id="CHEBI:76627"/>
    </reaction>
    <physiologicalReaction direction="left-to-right" evidence="19">
        <dbReference type="Rhea" id="RHEA:39760"/>
    </physiologicalReaction>
</comment>
<dbReference type="GO" id="GO:0006082">
    <property type="term" value="P:organic acid metabolic process"/>
    <property type="evidence" value="ECO:0007669"/>
    <property type="project" value="TreeGrafter"/>
</dbReference>
<dbReference type="Proteomes" id="UP000314982">
    <property type="component" value="Unassembled WGS sequence"/>
</dbReference>
<evidence type="ECO:0000256" key="14">
    <source>
        <dbReference type="ARBA" id="ARBA00023004"/>
    </source>
</evidence>
<evidence type="ECO:0000256" key="23">
    <source>
        <dbReference type="ARBA" id="ARBA00058812"/>
    </source>
</evidence>
<keyword evidence="16" id="KW-0443">Lipid metabolism</keyword>
<evidence type="ECO:0000256" key="1">
    <source>
        <dbReference type="ARBA" id="ARBA00001971"/>
    </source>
</evidence>
<comment type="catalytic activity">
    <reaction evidence="21">
        <text>N-[(5Z,8Z,11Z,14Z)-eicosatetraenoyl]-serotonin + reduced [NADPH--hemoprotein reductase] + O2 = 2-oxo-N-[(5Z,8Z,11Z,14Z)-eicosatetraenoyl]-serotonin + oxidized [NADPH--hemoprotein reductase] + H2O + H(+)</text>
        <dbReference type="Rhea" id="RHEA:50296"/>
        <dbReference type="Rhea" id="RHEA-COMP:11964"/>
        <dbReference type="Rhea" id="RHEA-COMP:11965"/>
        <dbReference type="ChEBI" id="CHEBI:15377"/>
        <dbReference type="ChEBI" id="CHEBI:15378"/>
        <dbReference type="ChEBI" id="CHEBI:15379"/>
        <dbReference type="ChEBI" id="CHEBI:57618"/>
        <dbReference type="ChEBI" id="CHEBI:58210"/>
        <dbReference type="ChEBI" id="CHEBI:132255"/>
        <dbReference type="ChEBI" id="CHEBI:132256"/>
    </reaction>
    <physiologicalReaction direction="left-to-right" evidence="21">
        <dbReference type="Rhea" id="RHEA:50297"/>
    </physiologicalReaction>
</comment>
<feature type="transmembrane region" description="Helical" evidence="30">
    <location>
        <begin position="253"/>
        <end position="271"/>
    </location>
</feature>
<feature type="transmembrane region" description="Helical" evidence="30">
    <location>
        <begin position="12"/>
        <end position="33"/>
    </location>
</feature>
<dbReference type="PANTHER" id="PTHR24300:SF397">
    <property type="entry name" value="CYTOCHROME P450 2U1"/>
    <property type="match status" value="1"/>
</dbReference>
<evidence type="ECO:0000256" key="6">
    <source>
        <dbReference type="ARBA" id="ARBA00022617"/>
    </source>
</evidence>
<feature type="binding site" description="axial binding residue" evidence="27">
    <location>
        <position position="555"/>
    </location>
    <ligand>
        <name>heme</name>
        <dbReference type="ChEBI" id="CHEBI:30413"/>
    </ligand>
    <ligandPart>
        <name>Fe</name>
        <dbReference type="ChEBI" id="CHEBI:18248"/>
    </ligandPart>
</feature>
<accession>A0A4W5RNG6</accession>
<dbReference type="STRING" id="62062.ENSHHUP00000091536"/>
<evidence type="ECO:0000256" key="10">
    <source>
        <dbReference type="ARBA" id="ARBA00022824"/>
    </source>
</evidence>
<evidence type="ECO:0000256" key="25">
    <source>
        <dbReference type="ARBA" id="ARBA00067282"/>
    </source>
</evidence>
<reference evidence="31" key="2">
    <citation type="submission" date="2025-08" db="UniProtKB">
        <authorList>
            <consortium name="Ensembl"/>
        </authorList>
    </citation>
    <scope>IDENTIFICATION</scope>
</reference>
<evidence type="ECO:0000256" key="27">
    <source>
        <dbReference type="PIRSR" id="PIRSR602401-1"/>
    </source>
</evidence>
<proteinExistence type="inferred from homology"/>
<feature type="region of interest" description="Disordered" evidence="29">
    <location>
        <begin position="419"/>
        <end position="440"/>
    </location>
</feature>
<evidence type="ECO:0000256" key="2">
    <source>
        <dbReference type="ARBA" id="ARBA00004154"/>
    </source>
</evidence>
<evidence type="ECO:0000256" key="7">
    <source>
        <dbReference type="ARBA" id="ARBA00022692"/>
    </source>
</evidence>
<evidence type="ECO:0000256" key="24">
    <source>
        <dbReference type="ARBA" id="ARBA00066560"/>
    </source>
</evidence>
<evidence type="ECO:0000256" key="18">
    <source>
        <dbReference type="ARBA" id="ARBA00023136"/>
    </source>
</evidence>
<keyword evidence="12 30" id="KW-1133">Transmembrane helix</keyword>
<keyword evidence="14 27" id="KW-0408">Iron</keyword>
<evidence type="ECO:0000256" key="12">
    <source>
        <dbReference type="ARBA" id="ARBA00022989"/>
    </source>
</evidence>
<protein>
    <recommendedName>
        <fullName evidence="25">Cytochrome P450 2U1</fullName>
        <ecNumber evidence="24">1.14.14.80</ecNumber>
    </recommendedName>
    <alternativeName>
        <fullName evidence="26">Long-chain fatty acid omega-monooxygenase</fullName>
    </alternativeName>
</protein>
<dbReference type="GO" id="GO:0005789">
    <property type="term" value="C:endoplasmic reticulum membrane"/>
    <property type="evidence" value="ECO:0007669"/>
    <property type="project" value="UniProtKB-SubCell"/>
</dbReference>
<dbReference type="GO" id="GO:0005743">
    <property type="term" value="C:mitochondrial inner membrane"/>
    <property type="evidence" value="ECO:0007669"/>
    <property type="project" value="UniProtKB-SubCell"/>
</dbReference>
<evidence type="ECO:0000256" key="16">
    <source>
        <dbReference type="ARBA" id="ARBA00023098"/>
    </source>
</evidence>
<keyword evidence="9" id="KW-0999">Mitochondrion inner membrane</keyword>
<reference evidence="31" key="3">
    <citation type="submission" date="2025-09" db="UniProtKB">
        <authorList>
            <consortium name="Ensembl"/>
        </authorList>
    </citation>
    <scope>IDENTIFICATION</scope>
</reference>
<dbReference type="PRINTS" id="PR00385">
    <property type="entry name" value="P450"/>
</dbReference>
<dbReference type="Ensembl" id="ENSHHUT00000094357.1">
    <property type="protein sequence ID" value="ENSHHUP00000091536.1"/>
    <property type="gene ID" value="ENSHHUG00000052805.1"/>
</dbReference>
<evidence type="ECO:0000256" key="28">
    <source>
        <dbReference type="RuleBase" id="RU000461"/>
    </source>
</evidence>
<keyword evidence="17" id="KW-0496">Mitochondrion</keyword>
<comment type="catalytic activity">
    <reaction evidence="20">
        <text>(5Z,8Z,11Z,14Z)-eicosatetraenoate + reduced [NADPH--hemoprotein reductase] + O2 = 20-hydroxy-(5Z,8Z,11Z,14Z)-eicosatetraenoate + oxidized [NADPH--hemoprotein reductase] + H2O + H(+)</text>
        <dbReference type="Rhea" id="RHEA:39755"/>
        <dbReference type="Rhea" id="RHEA-COMP:11964"/>
        <dbReference type="Rhea" id="RHEA-COMP:11965"/>
        <dbReference type="ChEBI" id="CHEBI:15377"/>
        <dbReference type="ChEBI" id="CHEBI:15378"/>
        <dbReference type="ChEBI" id="CHEBI:15379"/>
        <dbReference type="ChEBI" id="CHEBI:32395"/>
        <dbReference type="ChEBI" id="CHEBI:57618"/>
        <dbReference type="ChEBI" id="CHEBI:58210"/>
        <dbReference type="ChEBI" id="CHEBI:76624"/>
    </reaction>
    <physiologicalReaction direction="left-to-right" evidence="20">
        <dbReference type="Rhea" id="RHEA:39756"/>
    </physiologicalReaction>
</comment>
<name>A0A4W5RNG6_9TELE</name>
<organism evidence="31 32">
    <name type="scientific">Hucho hucho</name>
    <name type="common">huchen</name>
    <dbReference type="NCBI Taxonomy" id="62062"/>
    <lineage>
        <taxon>Eukaryota</taxon>
        <taxon>Metazoa</taxon>
        <taxon>Chordata</taxon>
        <taxon>Craniata</taxon>
        <taxon>Vertebrata</taxon>
        <taxon>Euteleostomi</taxon>
        <taxon>Actinopterygii</taxon>
        <taxon>Neopterygii</taxon>
        <taxon>Teleostei</taxon>
        <taxon>Protacanthopterygii</taxon>
        <taxon>Salmoniformes</taxon>
        <taxon>Salmonidae</taxon>
        <taxon>Salmoninae</taxon>
        <taxon>Hucho</taxon>
    </lineage>
</organism>
<evidence type="ECO:0000313" key="31">
    <source>
        <dbReference type="Ensembl" id="ENSHHUP00000091536.1"/>
    </source>
</evidence>
<evidence type="ECO:0000313" key="32">
    <source>
        <dbReference type="Proteomes" id="UP000314982"/>
    </source>
</evidence>
<evidence type="ECO:0000256" key="15">
    <source>
        <dbReference type="ARBA" id="ARBA00023033"/>
    </source>
</evidence>
<dbReference type="PROSITE" id="PS00086">
    <property type="entry name" value="CYTOCHROME_P450"/>
    <property type="match status" value="1"/>
</dbReference>
<keyword evidence="15 28" id="KW-0503">Monooxygenase</keyword>
<keyword evidence="18 30" id="KW-0472">Membrane</keyword>
<dbReference type="GO" id="GO:0006629">
    <property type="term" value="P:lipid metabolic process"/>
    <property type="evidence" value="ECO:0007669"/>
    <property type="project" value="UniProtKB-KW"/>
</dbReference>
<dbReference type="GO" id="GO:0005506">
    <property type="term" value="F:iron ion binding"/>
    <property type="evidence" value="ECO:0007669"/>
    <property type="project" value="InterPro"/>
</dbReference>
<evidence type="ECO:0000256" key="8">
    <source>
        <dbReference type="ARBA" id="ARBA00022723"/>
    </source>
</evidence>
<evidence type="ECO:0000256" key="13">
    <source>
        <dbReference type="ARBA" id="ARBA00023002"/>
    </source>
</evidence>
<dbReference type="InterPro" id="IPR036396">
    <property type="entry name" value="Cyt_P450_sf"/>
</dbReference>
<dbReference type="InterPro" id="IPR050182">
    <property type="entry name" value="Cytochrome_P450_fam2"/>
</dbReference>
<keyword evidence="13 28" id="KW-0560">Oxidoreductase</keyword>
<keyword evidence="10" id="KW-0256">Endoplasmic reticulum</keyword>
<evidence type="ECO:0000256" key="4">
    <source>
        <dbReference type="ARBA" id="ARBA00004477"/>
    </source>
</evidence>
<comment type="cofactor">
    <cofactor evidence="1 27">
        <name>heme</name>
        <dbReference type="ChEBI" id="CHEBI:30413"/>
    </cofactor>
</comment>
<dbReference type="AlphaFoldDB" id="A0A4W5RNG6"/>
<keyword evidence="11" id="KW-0492">Microsome</keyword>
<evidence type="ECO:0000256" key="19">
    <source>
        <dbReference type="ARBA" id="ARBA00049206"/>
    </source>
</evidence>
<evidence type="ECO:0000256" key="29">
    <source>
        <dbReference type="SAM" id="MobiDB-lite"/>
    </source>
</evidence>
<dbReference type="PRINTS" id="PR00463">
    <property type="entry name" value="EP450I"/>
</dbReference>
<evidence type="ECO:0000256" key="11">
    <source>
        <dbReference type="ARBA" id="ARBA00022848"/>
    </source>
</evidence>
<evidence type="ECO:0000256" key="26">
    <source>
        <dbReference type="ARBA" id="ARBA00079181"/>
    </source>
</evidence>
<dbReference type="GO" id="GO:0102033">
    <property type="term" value="F:long-chain fatty acid omega-hydroxylase activity"/>
    <property type="evidence" value="ECO:0007669"/>
    <property type="project" value="UniProtKB-EC"/>
</dbReference>
<evidence type="ECO:0000256" key="22">
    <source>
        <dbReference type="ARBA" id="ARBA00052378"/>
    </source>
</evidence>
<dbReference type="SUPFAM" id="SSF48264">
    <property type="entry name" value="Cytochrome P450"/>
    <property type="match status" value="2"/>
</dbReference>
<dbReference type="GO" id="GO:0020037">
    <property type="term" value="F:heme binding"/>
    <property type="evidence" value="ECO:0007669"/>
    <property type="project" value="InterPro"/>
</dbReference>
<comment type="function">
    <text evidence="23">A cytochrome P450 monooxygenase involved in the metabolism of arachidonic acid and its conjugates. Mechanistically, uses molecular oxygen inserting one oxygen atom into a substrate, and reducing the second into a water molecule, with two electrons provided by NADPH via cytochrome P450 reductase (CPR; NADPH-ferrihemoprotein reductase). Acts as an omega and omega-1 hydroxylase for arachidonic acid and possibly for other long chain fatty acids. May modulate the arachidonic acid signaling pathway and play a role in other fatty acid signaling processes. May down-regulate the biological activities of N-arachidonoyl-serotonin, an endocannabinoid that has anti-nociceptive effects through inhibition of fatty acid amide hydrolase FAAH, TRPV1 receptor and T-type calcium channels. Catalyzes C-2 oxidation of the indole ring of N-arachidonoyl-serotonin forming a less active product 2-oxo-N-arachidonoyl-serotonin.</text>
</comment>
<evidence type="ECO:0000256" key="9">
    <source>
        <dbReference type="ARBA" id="ARBA00022792"/>
    </source>
</evidence>
<evidence type="ECO:0000256" key="20">
    <source>
        <dbReference type="ARBA" id="ARBA00051320"/>
    </source>
</evidence>
<dbReference type="GO" id="GO:0006805">
    <property type="term" value="P:xenobiotic metabolic process"/>
    <property type="evidence" value="ECO:0007669"/>
    <property type="project" value="TreeGrafter"/>
</dbReference>
<keyword evidence="6 27" id="KW-0349">Heme</keyword>
<reference evidence="32" key="1">
    <citation type="submission" date="2018-06" db="EMBL/GenBank/DDBJ databases">
        <title>Genome assembly of Danube salmon.</title>
        <authorList>
            <person name="Macqueen D.J."/>
            <person name="Gundappa M.K."/>
        </authorList>
    </citation>
    <scope>NUCLEOTIDE SEQUENCE [LARGE SCALE GENOMIC DNA]</scope>
</reference>
<evidence type="ECO:0000256" key="30">
    <source>
        <dbReference type="SAM" id="Phobius"/>
    </source>
</evidence>
<dbReference type="InterPro" id="IPR017972">
    <property type="entry name" value="Cyt_P450_CS"/>
</dbReference>
<dbReference type="InterPro" id="IPR002401">
    <property type="entry name" value="Cyt_P450_E_grp-I"/>
</dbReference>
<sequence>MVMELWHELLGISALSHVCILALTLFVAVYYLMHTFRKHQDFSNIPPGPKPWPIVGNFGGFLVPNFIWRRFGGRGGEDVPKSKTRSLISPQVLITEQAKVYGNIYSMWVGSQLVVVLNGYEVVRDALSNRADVFSDRPEIPTVTIMTKRKGIVFAPYGPVWRRQRKFCHTTLRNFGLGKLSLEPCILEGLAVVKSELLRLSEEDTEGSGVDLTLLITNSVSNVISYIALGQRFHHADREFGALLDLMARGLEIIANSAAVLINVFPLLYYLPFGVFREVRQVERDITAFLKQIITRHRETLDPANPRDLIDMYLVEMLAQEAAGETDSSFSEDYLFYIIGDLFIAGTDTTTNTVLWMMLYMVVHPDIQERVQAEIDAVVGPDRVPSLTDKGSLPFTEATMMEVQRMTVVVPLAIPHMASETTGEERETHTSHSNSMVEPDSSVMHSQINKVVLNCFLNSWVSQFHQTNTTTGTRLLQQKQDSTTLSLWFFCCLAEFRGYTIPKGTVIIPNLWSVHRDSTVWEEPDDFNPSRFLDDQGKLLRKECFIPFGIGRRVCMGEQLAKMELFLMFTSLLQAFSFRLPEGLAPPPMHGRFGLTLVPCPYTVTVRPRRLLLQRAIPWC</sequence>
<comment type="catalytic activity">
    <reaction evidence="22">
        <text>an omega-methyl-long-chain fatty acid + reduced [NADPH--hemoprotein reductase] + O2 = an omega-hydroxy-long-chain fatty acid + oxidized [NADPH--hemoprotein reductase] + H2O + H(+)</text>
        <dbReference type="Rhea" id="RHEA:56748"/>
        <dbReference type="Rhea" id="RHEA-COMP:11964"/>
        <dbReference type="Rhea" id="RHEA-COMP:11965"/>
        <dbReference type="ChEBI" id="CHEBI:15377"/>
        <dbReference type="ChEBI" id="CHEBI:15378"/>
        <dbReference type="ChEBI" id="CHEBI:15379"/>
        <dbReference type="ChEBI" id="CHEBI:57618"/>
        <dbReference type="ChEBI" id="CHEBI:58210"/>
        <dbReference type="ChEBI" id="CHEBI:140991"/>
        <dbReference type="ChEBI" id="CHEBI:140992"/>
        <dbReference type="EC" id="1.14.14.80"/>
    </reaction>
    <physiologicalReaction direction="left-to-right" evidence="22">
        <dbReference type="Rhea" id="RHEA:56749"/>
    </physiologicalReaction>
</comment>
<dbReference type="GeneTree" id="ENSGT00940000157714"/>
<comment type="similarity">
    <text evidence="5 28">Belongs to the cytochrome P450 family.</text>
</comment>
<evidence type="ECO:0000256" key="17">
    <source>
        <dbReference type="ARBA" id="ARBA00023128"/>
    </source>
</evidence>
<dbReference type="GO" id="GO:0008395">
    <property type="term" value="F:steroid hydroxylase activity"/>
    <property type="evidence" value="ECO:0007669"/>
    <property type="project" value="TreeGrafter"/>
</dbReference>
<dbReference type="EC" id="1.14.14.80" evidence="24"/>
<comment type="subcellular location">
    <subcellularLocation>
        <location evidence="4">Endoplasmic reticulum membrane</location>
        <topology evidence="4">Multi-pass membrane protein</topology>
    </subcellularLocation>
    <subcellularLocation>
        <location evidence="2">Microsome membrane</location>
        <topology evidence="2">Multi-pass membrane protein</topology>
    </subcellularLocation>
    <subcellularLocation>
        <location evidence="3">Mitochondrion inner membrane</location>
        <topology evidence="3">Multi-pass membrane protein</topology>
    </subcellularLocation>
</comment>
<dbReference type="FunFam" id="1.10.630.10:FF:000017">
    <property type="entry name" value="cytochrome P450 2U1 isoform X1"/>
    <property type="match status" value="1"/>
</dbReference>
<evidence type="ECO:0000256" key="3">
    <source>
        <dbReference type="ARBA" id="ARBA00004448"/>
    </source>
</evidence>
<keyword evidence="8 27" id="KW-0479">Metal-binding</keyword>
<dbReference type="Gene3D" id="1.10.630.10">
    <property type="entry name" value="Cytochrome P450"/>
    <property type="match status" value="1"/>
</dbReference>
<dbReference type="Pfam" id="PF00067">
    <property type="entry name" value="p450"/>
    <property type="match status" value="2"/>
</dbReference>
<dbReference type="InterPro" id="IPR001128">
    <property type="entry name" value="Cyt_P450"/>
</dbReference>
<keyword evidence="7 30" id="KW-0812">Transmembrane</keyword>
<dbReference type="PANTHER" id="PTHR24300">
    <property type="entry name" value="CYTOCHROME P450 508A4-RELATED"/>
    <property type="match status" value="1"/>
</dbReference>